<dbReference type="InterPro" id="IPR043938">
    <property type="entry name" value="Ligase_CoA_dom"/>
</dbReference>
<keyword evidence="6" id="KW-0808">Transferase</keyword>
<dbReference type="RefSeq" id="WP_376801917.1">
    <property type="nucleotide sequence ID" value="NZ_DBNB01000003.1"/>
</dbReference>
<evidence type="ECO:0000256" key="4">
    <source>
        <dbReference type="ARBA" id="ARBA00022840"/>
    </source>
</evidence>
<dbReference type="Pfam" id="PF13549">
    <property type="entry name" value="ATP-grasp_5"/>
    <property type="match status" value="1"/>
</dbReference>
<dbReference type="Pfam" id="PF19045">
    <property type="entry name" value="Ligase_CoA_2"/>
    <property type="match status" value="1"/>
</dbReference>
<evidence type="ECO:0000313" key="7">
    <source>
        <dbReference type="Proteomes" id="UP000192872"/>
    </source>
</evidence>
<dbReference type="PANTHER" id="PTHR43334:SF1">
    <property type="entry name" value="3-HYDROXYPROPIONATE--COA LIGASE [ADP-FORMING]"/>
    <property type="match status" value="1"/>
</dbReference>
<dbReference type="Gene3D" id="3.40.630.30">
    <property type="match status" value="1"/>
</dbReference>
<dbReference type="SMART" id="SM00881">
    <property type="entry name" value="CoA_binding"/>
    <property type="match status" value="1"/>
</dbReference>
<dbReference type="PANTHER" id="PTHR43334">
    <property type="entry name" value="ACETATE--COA LIGASE [ADP-FORMING]"/>
    <property type="match status" value="1"/>
</dbReference>
<keyword evidence="2" id="KW-0436">Ligase</keyword>
<dbReference type="InterPro" id="IPR016102">
    <property type="entry name" value="Succinyl-CoA_synth-like"/>
</dbReference>
<comment type="caution">
    <text evidence="6">The sequence shown here is derived from an EMBL/GenBank/DDBJ whole genome shotgun (WGS) entry which is preliminary data.</text>
</comment>
<dbReference type="InterPro" id="IPR051538">
    <property type="entry name" value="Acyl-CoA_Synth/Transferase"/>
</dbReference>
<feature type="domain" description="N-acetyltransferase" evidence="5">
    <location>
        <begin position="737"/>
        <end position="893"/>
    </location>
</feature>
<dbReference type="GO" id="GO:0005524">
    <property type="term" value="F:ATP binding"/>
    <property type="evidence" value="ECO:0007669"/>
    <property type="project" value="UniProtKB-KW"/>
</dbReference>
<dbReference type="Gene3D" id="3.40.50.720">
    <property type="entry name" value="NAD(P)-binding Rossmann-like Domain"/>
    <property type="match status" value="1"/>
</dbReference>
<dbReference type="SUPFAM" id="SSF52210">
    <property type="entry name" value="Succinyl-CoA synthetase domains"/>
    <property type="match status" value="2"/>
</dbReference>
<dbReference type="InterPro" id="IPR000182">
    <property type="entry name" value="GNAT_dom"/>
</dbReference>
<dbReference type="InterPro" id="IPR032875">
    <property type="entry name" value="Succ_CoA_lig_flav_dom"/>
</dbReference>
<dbReference type="SUPFAM" id="SSF55729">
    <property type="entry name" value="Acyl-CoA N-acyltransferases (Nat)"/>
    <property type="match status" value="1"/>
</dbReference>
<sequence length="897" mass="95366">MTIRNLDALFEPRSLVLIGASERAGAIGATVARNLLSGGFAGEIYFVNPKHSEVAGHPCHPHISALPHPADLAIIATPPATIPAIIADLAAHGTRAAAVLTAGLDAPLRQAMLNAARPALLRILGPNILGLMLPRLKLNASFAHRHAGAGHLALVSQSGALITAIIDWATGRDIGFSHAVSLGDMADVDFGDVLDYLAGDVDSRAILLYMEAVTNAAKFMSAARRAARVKPVIIIKSGRHAAAAQAAASHTGRLAGSDRAYDAAFRRAGLVRVLDLNELFEAAEVLARQPRLTGGRLTILTNGGGAGVLAADRLVDFGGDIAPLSDPARKALDAFLPANWSKANPIDIIGDADAERYGRALSVVLADRTVDAVLALYCPTAIAPALAVAEKTVEAVTNAARQGRRPIVMTNWLGEEAVRSSRALFAQHDIPSLQTPGSAARAYMHIVRYAKAQDALMRTPAQGAADLPAIGTASRHIIEHARREERTMLSEVQSKSLIAAAGIPVVESLIAASSDEAADIAATLLRQAPGVVLKILSRDISHKSDVDGVRLDLASPAGVREAADAMLQRVRERRPDAHIDGFTLAPMIRRPHAHELILGMSVDANFGPMLLFGAGGTAAEILSDTALALPPLDRDSALDLIAGTRIARLLAGYRDRPAANLIAIADALVALSNLVTAHDELREIDINPLLADAAGVITLDARVRIAGPGEAARQAMVIRPYPAGWEKRTLLEGVGGVHIRPIIPADEGLYEAFMADIRPEDYRLRFFVPKSRLAHRFIARLTQIDYAREIAFVALDMQSGALLGVVRFAADPDYKRGEYAVLVGSHLKGKGLGWQLMSHLIDYARAQGLEELFGSVLSENSTMLRMCKQLGFQIAPDASDPTLRYVELKLTREAHAG</sequence>
<dbReference type="InterPro" id="IPR036291">
    <property type="entry name" value="NAD(P)-bd_dom_sf"/>
</dbReference>
<proteinExistence type="predicted"/>
<dbReference type="Pfam" id="PF13380">
    <property type="entry name" value="CoA_binding_2"/>
    <property type="match status" value="1"/>
</dbReference>
<dbReference type="Pfam" id="PF00583">
    <property type="entry name" value="Acetyltransf_1"/>
    <property type="match status" value="1"/>
</dbReference>
<name>A0A1W9HUB4_9HYPH</name>
<evidence type="ECO:0000313" key="6">
    <source>
        <dbReference type="EMBL" id="OQW51036.1"/>
    </source>
</evidence>
<dbReference type="Gene3D" id="3.30.470.20">
    <property type="entry name" value="ATP-grasp fold, B domain"/>
    <property type="match status" value="1"/>
</dbReference>
<dbReference type="InterPro" id="IPR003781">
    <property type="entry name" value="CoA-bd"/>
</dbReference>
<dbReference type="AlphaFoldDB" id="A0A1W9HUB4"/>
<dbReference type="CDD" id="cd04301">
    <property type="entry name" value="NAT_SF"/>
    <property type="match status" value="1"/>
</dbReference>
<dbReference type="Gene3D" id="3.40.50.261">
    <property type="entry name" value="Succinyl-CoA synthetase domains"/>
    <property type="match status" value="2"/>
</dbReference>
<keyword evidence="3" id="KW-0547">Nucleotide-binding</keyword>
<dbReference type="InterPro" id="IPR013815">
    <property type="entry name" value="ATP_grasp_subdomain_1"/>
</dbReference>
<dbReference type="Proteomes" id="UP000192872">
    <property type="component" value="Unassembled WGS sequence"/>
</dbReference>
<dbReference type="GO" id="GO:0006099">
    <property type="term" value="P:tricarboxylic acid cycle"/>
    <property type="evidence" value="ECO:0007669"/>
    <property type="project" value="UniProtKB-KW"/>
</dbReference>
<evidence type="ECO:0000259" key="5">
    <source>
        <dbReference type="PROSITE" id="PS51186"/>
    </source>
</evidence>
<dbReference type="SUPFAM" id="SSF51735">
    <property type="entry name" value="NAD(P)-binding Rossmann-fold domains"/>
    <property type="match status" value="1"/>
</dbReference>
<evidence type="ECO:0000256" key="1">
    <source>
        <dbReference type="ARBA" id="ARBA00022532"/>
    </source>
</evidence>
<protein>
    <submittedName>
        <fullName evidence="6">GCN5 family acetyltransferase</fullName>
    </submittedName>
</protein>
<evidence type="ECO:0000256" key="2">
    <source>
        <dbReference type="ARBA" id="ARBA00022598"/>
    </source>
</evidence>
<gene>
    <name evidence="6" type="ORF">A4S15_12485</name>
</gene>
<dbReference type="GO" id="GO:0016747">
    <property type="term" value="F:acyltransferase activity, transferring groups other than amino-acyl groups"/>
    <property type="evidence" value="ECO:0007669"/>
    <property type="project" value="InterPro"/>
</dbReference>
<keyword evidence="1" id="KW-0816">Tricarboxylic acid cycle</keyword>
<accession>A0A1W9HUB4</accession>
<reference evidence="6 7" key="1">
    <citation type="journal article" date="2017" name="Water Res.">
        <title>Comammox in drinking water systems.</title>
        <authorList>
            <person name="Wang Y."/>
            <person name="Ma L."/>
            <person name="Mao Y."/>
            <person name="Jiang X."/>
            <person name="Xia Y."/>
            <person name="Yu K."/>
            <person name="Li B."/>
            <person name="Zhang T."/>
        </authorList>
    </citation>
    <scope>NUCLEOTIDE SEQUENCE [LARGE SCALE GENOMIC DNA]</scope>
    <source>
        <strain evidence="6">SG_bin8</strain>
    </source>
</reference>
<dbReference type="PROSITE" id="PS51186">
    <property type="entry name" value="GNAT"/>
    <property type="match status" value="1"/>
</dbReference>
<dbReference type="SUPFAM" id="SSF56059">
    <property type="entry name" value="Glutathione synthetase ATP-binding domain-like"/>
    <property type="match status" value="1"/>
</dbReference>
<keyword evidence="4" id="KW-0067">ATP-binding</keyword>
<dbReference type="EMBL" id="LWDL01000022">
    <property type="protein sequence ID" value="OQW51036.1"/>
    <property type="molecule type" value="Genomic_DNA"/>
</dbReference>
<evidence type="ECO:0000256" key="3">
    <source>
        <dbReference type="ARBA" id="ARBA00022741"/>
    </source>
</evidence>
<dbReference type="STRING" id="1827387.A4S15_12485"/>
<dbReference type="GO" id="GO:0043758">
    <property type="term" value="F:acetate-CoA ligase (ADP-forming) activity"/>
    <property type="evidence" value="ECO:0007669"/>
    <property type="project" value="InterPro"/>
</dbReference>
<dbReference type="InterPro" id="IPR016181">
    <property type="entry name" value="Acyl_CoA_acyltransferase"/>
</dbReference>
<organism evidence="6 7">
    <name type="scientific">Candidatus Raskinella chloraquaticus</name>
    <dbReference type="NCBI Taxonomy" id="1951219"/>
    <lineage>
        <taxon>Bacteria</taxon>
        <taxon>Pseudomonadati</taxon>
        <taxon>Pseudomonadota</taxon>
        <taxon>Alphaproteobacteria</taxon>
        <taxon>Hyphomicrobiales</taxon>
        <taxon>Phreatobacteraceae</taxon>
        <taxon>Candidatus Raskinella</taxon>
    </lineage>
</organism>
<dbReference type="Gene3D" id="3.30.1490.20">
    <property type="entry name" value="ATP-grasp fold, A domain"/>
    <property type="match status" value="1"/>
</dbReference>
<dbReference type="Pfam" id="PF13607">
    <property type="entry name" value="Succ_CoA_lig"/>
    <property type="match status" value="1"/>
</dbReference>